<dbReference type="Pfam" id="PF01883">
    <property type="entry name" value="FeS_assembly_P"/>
    <property type="match status" value="1"/>
</dbReference>
<proteinExistence type="predicted"/>
<dbReference type="SUPFAM" id="SSF117916">
    <property type="entry name" value="Fe-S cluster assembly (FSCA) domain-like"/>
    <property type="match status" value="1"/>
</dbReference>
<dbReference type="Proteomes" id="UP000199607">
    <property type="component" value="Unassembled WGS sequence"/>
</dbReference>
<reference evidence="3" key="1">
    <citation type="submission" date="2016-10" db="EMBL/GenBank/DDBJ databases">
        <authorList>
            <person name="Varghese N."/>
            <person name="Submissions S."/>
        </authorList>
    </citation>
    <scope>NUCLEOTIDE SEQUENCE [LARGE SCALE GENOMIC DNA]</scope>
    <source>
        <strain evidence="3">CGMCC 1.7738</strain>
    </source>
</reference>
<dbReference type="EMBL" id="FOTC01000002">
    <property type="protein sequence ID" value="SFL03631.1"/>
    <property type="molecule type" value="Genomic_DNA"/>
</dbReference>
<dbReference type="AlphaFoldDB" id="A0A1I4EHG8"/>
<evidence type="ECO:0000313" key="2">
    <source>
        <dbReference type="EMBL" id="SFL03631.1"/>
    </source>
</evidence>
<dbReference type="RefSeq" id="WP_089869092.1">
    <property type="nucleotide sequence ID" value="NZ_FOTC01000002.1"/>
</dbReference>
<sequence>MAGPITPTAVRERLDRVTDPELDRSIVALGYIESVDVDLPEVRVEFCLPTAWCSPAFAWMMATDARREVETLSGVERAVVVLTDHMHEEEITRGVNEGMSFEATFPDADGDVESVRRDLDEKALLSRQYHAVSALLDAGLTPEQVVGLTPERLNLDHVDDAAAGSAVRADGAPETPEATTVFVREGTVGITVPLESTHSYLAKARPLGVVTDGSDPLFRTPDGETLTAENFERVYHRTRLTATNMDGQGGICAYLHEARQGRRHLAEVE</sequence>
<gene>
    <name evidence="2" type="ORF">SAMN04487950_2088</name>
</gene>
<keyword evidence="3" id="KW-1185">Reference proteome</keyword>
<organism evidence="2 3">
    <name type="scientific">Halogranum rubrum</name>
    <dbReference type="NCBI Taxonomy" id="553466"/>
    <lineage>
        <taxon>Archaea</taxon>
        <taxon>Methanobacteriati</taxon>
        <taxon>Methanobacteriota</taxon>
        <taxon>Stenosarchaea group</taxon>
        <taxon>Halobacteria</taxon>
        <taxon>Halobacteriales</taxon>
        <taxon>Haloferacaceae</taxon>
    </lineage>
</organism>
<evidence type="ECO:0000313" key="3">
    <source>
        <dbReference type="Proteomes" id="UP000199607"/>
    </source>
</evidence>
<protein>
    <submittedName>
        <fullName evidence="2">Metal-sulfur cluster biosynthetic enzyme</fullName>
    </submittedName>
</protein>
<name>A0A1I4EHG8_9EURY</name>
<accession>A0A1I4EHG8</accession>
<dbReference type="Gene3D" id="3.30.300.130">
    <property type="entry name" value="Fe-S cluster assembly (FSCA)"/>
    <property type="match status" value="1"/>
</dbReference>
<dbReference type="InterPro" id="IPR002744">
    <property type="entry name" value="MIP18-like"/>
</dbReference>
<feature type="domain" description="MIP18 family-like" evidence="1">
    <location>
        <begin position="8"/>
        <end position="78"/>
    </location>
</feature>
<dbReference type="InterPro" id="IPR034904">
    <property type="entry name" value="FSCA_dom_sf"/>
</dbReference>
<evidence type="ECO:0000259" key="1">
    <source>
        <dbReference type="Pfam" id="PF01883"/>
    </source>
</evidence>
<dbReference type="STRING" id="553466.SAMN04487950_2088"/>